<dbReference type="InterPro" id="IPR013783">
    <property type="entry name" value="Ig-like_fold"/>
</dbReference>
<dbReference type="Pfam" id="PF18911">
    <property type="entry name" value="PKD_4"/>
    <property type="match status" value="1"/>
</dbReference>
<name>A0A1E5SKT1_9BACT</name>
<evidence type="ECO:0000259" key="1">
    <source>
        <dbReference type="PROSITE" id="PS50093"/>
    </source>
</evidence>
<dbReference type="OrthoDB" id="753168at2"/>
<dbReference type="Proteomes" id="UP000095552">
    <property type="component" value="Unassembled WGS sequence"/>
</dbReference>
<comment type="caution">
    <text evidence="2">The sequence shown here is derived from an EMBL/GenBank/DDBJ whole genome shotgun (WGS) entry which is preliminary data.</text>
</comment>
<evidence type="ECO:0000313" key="3">
    <source>
        <dbReference type="Proteomes" id="UP000095552"/>
    </source>
</evidence>
<dbReference type="EMBL" id="MDGQ01000005">
    <property type="protein sequence ID" value="OEJ99703.1"/>
    <property type="molecule type" value="Genomic_DNA"/>
</dbReference>
<dbReference type="RefSeq" id="WP_069835165.1">
    <property type="nucleotide sequence ID" value="NZ_MDGQ01000005.1"/>
</dbReference>
<proteinExistence type="predicted"/>
<dbReference type="PROSITE" id="PS50093">
    <property type="entry name" value="PKD"/>
    <property type="match status" value="1"/>
</dbReference>
<dbReference type="STRING" id="1563681.BFP71_09035"/>
<dbReference type="SUPFAM" id="SSF49299">
    <property type="entry name" value="PKD domain"/>
    <property type="match status" value="1"/>
</dbReference>
<accession>A0A1E5SKT1</accession>
<protein>
    <recommendedName>
        <fullName evidence="1">PKD domain-containing protein</fullName>
    </recommendedName>
</protein>
<dbReference type="InterPro" id="IPR000601">
    <property type="entry name" value="PKD_dom"/>
</dbReference>
<feature type="domain" description="PKD" evidence="1">
    <location>
        <begin position="50"/>
        <end position="105"/>
    </location>
</feature>
<dbReference type="InterPro" id="IPR035986">
    <property type="entry name" value="PKD_dom_sf"/>
</dbReference>
<dbReference type="InterPro" id="IPR022409">
    <property type="entry name" value="PKD/Chitinase_dom"/>
</dbReference>
<dbReference type="SMART" id="SM00089">
    <property type="entry name" value="PKD"/>
    <property type="match status" value="1"/>
</dbReference>
<organism evidence="2 3">
    <name type="scientific">Roseivirga misakiensis</name>
    <dbReference type="NCBI Taxonomy" id="1563681"/>
    <lineage>
        <taxon>Bacteria</taxon>
        <taxon>Pseudomonadati</taxon>
        <taxon>Bacteroidota</taxon>
        <taxon>Cytophagia</taxon>
        <taxon>Cytophagales</taxon>
        <taxon>Roseivirgaceae</taxon>
        <taxon>Roseivirga</taxon>
    </lineage>
</organism>
<sequence>MKNLLKLLFLTLFVTLYSCNKDDGPSIIPTTLFTQDRQFIEADEQITFTNNSTDAVSYTWDFGDTKTSNEENPVHTYTTTGDFVVTLTATSETGDQSTSTRSVTVGERWVVALGVESIPFEDQNGDPWDADNSGPDLLFGFTQADAETFSPYNITDGLDVQASDLPFGGTLPPANQEILTDEDWAFIFIDNDEPLDDLNQSTVMASFLINPVTVASEKDYSDGTGTFVFESLGFSFIIAFEIRN</sequence>
<dbReference type="CDD" id="cd00146">
    <property type="entry name" value="PKD"/>
    <property type="match status" value="1"/>
</dbReference>
<dbReference type="PROSITE" id="PS51257">
    <property type="entry name" value="PROKAR_LIPOPROTEIN"/>
    <property type="match status" value="1"/>
</dbReference>
<dbReference type="Gene3D" id="2.60.40.10">
    <property type="entry name" value="Immunoglobulins"/>
    <property type="match status" value="1"/>
</dbReference>
<evidence type="ECO:0000313" key="2">
    <source>
        <dbReference type="EMBL" id="OEJ99703.1"/>
    </source>
</evidence>
<gene>
    <name evidence="2" type="ORF">BFP71_09035</name>
</gene>
<dbReference type="AlphaFoldDB" id="A0A1E5SKT1"/>
<reference evidence="2 3" key="1">
    <citation type="submission" date="2016-08" db="EMBL/GenBank/DDBJ databases">
        <title>Draft genome of Fabibacter sp. strain SK-8.</title>
        <authorList>
            <person name="Wong S.-K."/>
            <person name="Hamasaki K."/>
            <person name="Yoshizawa S."/>
        </authorList>
    </citation>
    <scope>NUCLEOTIDE SEQUENCE [LARGE SCALE GENOMIC DNA]</scope>
    <source>
        <strain evidence="2 3">SK-8</strain>
    </source>
</reference>
<keyword evidence="3" id="KW-1185">Reference proteome</keyword>